<proteinExistence type="predicted"/>
<dbReference type="Proteomes" id="UP001216907">
    <property type="component" value="Unassembled WGS sequence"/>
</dbReference>
<keyword evidence="5" id="KW-1185">Reference proteome</keyword>
<keyword evidence="2" id="KW-0732">Signal</keyword>
<feature type="chain" id="PRO_5045879915" evidence="2">
    <location>
        <begin position="32"/>
        <end position="618"/>
    </location>
</feature>
<evidence type="ECO:0000313" key="5">
    <source>
        <dbReference type="Proteomes" id="UP001216907"/>
    </source>
</evidence>
<accession>A0ABT6FBE5</accession>
<dbReference type="InterPro" id="IPR029018">
    <property type="entry name" value="Hex-like_dom2"/>
</dbReference>
<evidence type="ECO:0000256" key="1">
    <source>
        <dbReference type="ARBA" id="ARBA00022801"/>
    </source>
</evidence>
<sequence>MWSDQQGRRTAYLGPMLALAIVAQAPSSARAGVKAADVASWPIVVAADAPPGEKRAARELGDAFAEAVGKRPEVVADRPAGPAVVIGKASGLKTEGLGDEGFTIRVGADRVAIAGGSPRGTLYGVYSFLEDEYGVRYLTADATSVPRVDPAATLADGERTFRPRFAWRHSYYRANQDHPELAARLRDNAVVDAPELGGRSPWSLISHTVYQWVPVAKLGKTNPELFSLVEGRRRAFMADDQFDQGGTQPCFSNPEVRRRIIDGVLAELASKGQTDGVVSISQNDNQQYCRCPACAAIDDREGSHMGSLLALLNEAGEAVAKVRPGVCVGTLAYQHTRQPTRTLKPGPNVAIQLCSIEACQVHPLNDPACERNQSFCRDLDGWCKISDKVYVWNYNVDFTSYNLPCPNIEIIGANVKYLASNGVRGVFMQAAGDGRNTELCDLRNHLISRLLWDPSVDDRRVIDEFAARYYGAAADDVKAYLKLIAETPRKKGVHHHCFGTAADYGYDDSTGREALALLERGMARAESPAIRDRVEKLTVGPRTILLEPFARWVRGHQGEIAAGRLKEAPPEAYRGMEAELRELFRLYERHGVDRYSEGLPAAALKATLPASLFATPAP</sequence>
<evidence type="ECO:0000313" key="4">
    <source>
        <dbReference type="EMBL" id="MDG3004874.1"/>
    </source>
</evidence>
<dbReference type="Pfam" id="PF03648">
    <property type="entry name" value="Glyco_hydro_67N"/>
    <property type="match status" value="1"/>
</dbReference>
<dbReference type="SUPFAM" id="SSF55545">
    <property type="entry name" value="beta-N-acetylhexosaminidase-like domain"/>
    <property type="match status" value="1"/>
</dbReference>
<reference evidence="4 5" key="1">
    <citation type="submission" date="2023-03" db="EMBL/GenBank/DDBJ databases">
        <title>Paludisphaera mucosa sp. nov. a novel planctomycete from northern fen.</title>
        <authorList>
            <person name="Ivanova A."/>
        </authorList>
    </citation>
    <scope>NUCLEOTIDE SEQUENCE [LARGE SCALE GENOMIC DNA]</scope>
    <source>
        <strain evidence="4 5">Pla2</strain>
    </source>
</reference>
<evidence type="ECO:0000259" key="3">
    <source>
        <dbReference type="Pfam" id="PF03648"/>
    </source>
</evidence>
<dbReference type="Pfam" id="PF16126">
    <property type="entry name" value="DUF4838"/>
    <property type="match status" value="1"/>
</dbReference>
<evidence type="ECO:0000256" key="2">
    <source>
        <dbReference type="SAM" id="SignalP"/>
    </source>
</evidence>
<gene>
    <name evidence="4" type="ORF">PZE19_13895</name>
</gene>
<name>A0ABT6FBE5_9BACT</name>
<dbReference type="InterPro" id="IPR005154">
    <property type="entry name" value="Glyco_hydro_67_aGlcAse_N"/>
</dbReference>
<dbReference type="EMBL" id="JARRAG010000002">
    <property type="protein sequence ID" value="MDG3004874.1"/>
    <property type="molecule type" value="Genomic_DNA"/>
</dbReference>
<dbReference type="InterPro" id="IPR032287">
    <property type="entry name" value="DUF4838"/>
</dbReference>
<protein>
    <submittedName>
        <fullName evidence="4">DUF4838 domain-containing protein</fullName>
    </submittedName>
</protein>
<dbReference type="PANTHER" id="PTHR47406">
    <property type="entry name" value="COAGULATION FACTOR 5/8 TYPE, C-TERMINAL"/>
    <property type="match status" value="1"/>
</dbReference>
<feature type="signal peptide" evidence="2">
    <location>
        <begin position="1"/>
        <end position="31"/>
    </location>
</feature>
<organism evidence="4 5">
    <name type="scientific">Paludisphaera mucosa</name>
    <dbReference type="NCBI Taxonomy" id="3030827"/>
    <lineage>
        <taxon>Bacteria</taxon>
        <taxon>Pseudomonadati</taxon>
        <taxon>Planctomycetota</taxon>
        <taxon>Planctomycetia</taxon>
        <taxon>Isosphaerales</taxon>
        <taxon>Isosphaeraceae</taxon>
        <taxon>Paludisphaera</taxon>
    </lineage>
</organism>
<dbReference type="RefSeq" id="WP_277861225.1">
    <property type="nucleotide sequence ID" value="NZ_JARRAG010000002.1"/>
</dbReference>
<dbReference type="PANTHER" id="PTHR47406:SF2">
    <property type="entry name" value="ALPHA GLUCURONIDASE N-TERMINAL DOMAIN-CONTAINING PROTEIN"/>
    <property type="match status" value="1"/>
</dbReference>
<comment type="caution">
    <text evidence="4">The sequence shown here is derived from an EMBL/GenBank/DDBJ whole genome shotgun (WGS) entry which is preliminary data.</text>
</comment>
<dbReference type="Gene3D" id="3.30.379.10">
    <property type="entry name" value="Chitobiase/beta-hexosaminidase domain 2-like"/>
    <property type="match status" value="1"/>
</dbReference>
<keyword evidence="1" id="KW-0378">Hydrolase</keyword>
<feature type="domain" description="Alpha glucuronidase N-terminal" evidence="3">
    <location>
        <begin position="43"/>
        <end position="128"/>
    </location>
</feature>